<dbReference type="InterPro" id="IPR050772">
    <property type="entry name" value="Hydratase-Decarb/MhpD_sf"/>
</dbReference>
<comment type="caution">
    <text evidence="1">The sequence shown here is derived from an EMBL/GenBank/DDBJ whole genome shotgun (WGS) entry which is preliminary data.</text>
</comment>
<dbReference type="Gene3D" id="3.90.850.10">
    <property type="entry name" value="Fumarylacetoacetase-like, C-terminal domain"/>
    <property type="match status" value="1"/>
</dbReference>
<dbReference type="PANTHER" id="PTHR30143:SF0">
    <property type="entry name" value="2-KETO-4-PENTENOATE HYDRATASE"/>
    <property type="match status" value="1"/>
</dbReference>
<proteinExistence type="predicted"/>
<organism evidence="1 2">
    <name type="scientific">Kaistia dalseonensis</name>
    <dbReference type="NCBI Taxonomy" id="410840"/>
    <lineage>
        <taxon>Bacteria</taxon>
        <taxon>Pseudomonadati</taxon>
        <taxon>Pseudomonadota</taxon>
        <taxon>Alphaproteobacteria</taxon>
        <taxon>Hyphomicrobiales</taxon>
        <taxon>Kaistiaceae</taxon>
        <taxon>Kaistia</taxon>
    </lineage>
</organism>
<evidence type="ECO:0000313" key="1">
    <source>
        <dbReference type="EMBL" id="MDQ0437243.1"/>
    </source>
</evidence>
<dbReference type="PANTHER" id="PTHR30143">
    <property type="entry name" value="ACID HYDRATASE"/>
    <property type="match status" value="1"/>
</dbReference>
<dbReference type="RefSeq" id="WP_266348173.1">
    <property type="nucleotide sequence ID" value="NZ_JAPKNG010000002.1"/>
</dbReference>
<dbReference type="Proteomes" id="UP001241603">
    <property type="component" value="Unassembled WGS sequence"/>
</dbReference>
<dbReference type="InterPro" id="IPR036663">
    <property type="entry name" value="Fumarylacetoacetase_C_sf"/>
</dbReference>
<dbReference type="EMBL" id="JAUSVO010000002">
    <property type="protein sequence ID" value="MDQ0437243.1"/>
    <property type="molecule type" value="Genomic_DNA"/>
</dbReference>
<accession>A0ABU0H4L0</accession>
<dbReference type="SUPFAM" id="SSF56529">
    <property type="entry name" value="FAH"/>
    <property type="match status" value="1"/>
</dbReference>
<protein>
    <submittedName>
        <fullName evidence="1">2-keto-4-pentenoate hydratase</fullName>
    </submittedName>
</protein>
<evidence type="ECO:0000313" key="2">
    <source>
        <dbReference type="Proteomes" id="UP001241603"/>
    </source>
</evidence>
<reference evidence="1 2" key="1">
    <citation type="submission" date="2023-07" db="EMBL/GenBank/DDBJ databases">
        <title>Genomic Encyclopedia of Type Strains, Phase IV (KMG-IV): sequencing the most valuable type-strain genomes for metagenomic binning, comparative biology and taxonomic classification.</title>
        <authorList>
            <person name="Goeker M."/>
        </authorList>
    </citation>
    <scope>NUCLEOTIDE SEQUENCE [LARGE SCALE GENOMIC DNA]</scope>
    <source>
        <strain evidence="1 2">B6-8</strain>
    </source>
</reference>
<sequence length="219" mass="23001">MQTEAVIAYASWSKGYTVTGADAQSRRLLNLHEPICGPLLEHDIVPSGARYRLPQGTLGVCCQFVFTFGRPYPMPGEAIDLASLLHAIIHGRPGLVVLARRVTGAVPLNDWTATADFGLAACHVIGAGVVDPGDPAARELSISAVVDGQKLAEVSAGDALRDALDGLVHLARVLAGRGNVTEAGDIVAVSACCGILQAIPGQQFEADFGRWGRATLRLR</sequence>
<gene>
    <name evidence="1" type="ORF">QO014_001628</name>
</gene>
<keyword evidence="2" id="KW-1185">Reference proteome</keyword>
<name>A0ABU0H4L0_9HYPH</name>